<dbReference type="Proteomes" id="UP000016930">
    <property type="component" value="Unassembled WGS sequence"/>
</dbReference>
<dbReference type="OrthoDB" id="1274115at2759"/>
<dbReference type="GO" id="GO:0016491">
    <property type="term" value="F:oxidoreductase activity"/>
    <property type="evidence" value="ECO:0007669"/>
    <property type="project" value="UniProtKB-KW"/>
</dbReference>
<dbReference type="PANTHER" id="PTHR43976:SF16">
    <property type="entry name" value="SHORT-CHAIN DEHYDROGENASE_REDUCTASE FAMILY PROTEIN"/>
    <property type="match status" value="1"/>
</dbReference>
<dbReference type="InterPro" id="IPR002347">
    <property type="entry name" value="SDR_fam"/>
</dbReference>
<accession>M2QEL8</accession>
<dbReference type="Gene3D" id="3.40.50.720">
    <property type="entry name" value="NAD(P)-binding Rossmann-like Domain"/>
    <property type="match status" value="1"/>
</dbReference>
<organism evidence="5 6">
    <name type="scientific">Ceriporiopsis subvermispora (strain B)</name>
    <name type="common">White-rot fungus</name>
    <name type="synonym">Gelatoporia subvermispora</name>
    <dbReference type="NCBI Taxonomy" id="914234"/>
    <lineage>
        <taxon>Eukaryota</taxon>
        <taxon>Fungi</taxon>
        <taxon>Dikarya</taxon>
        <taxon>Basidiomycota</taxon>
        <taxon>Agaricomycotina</taxon>
        <taxon>Agaricomycetes</taxon>
        <taxon>Polyporales</taxon>
        <taxon>Gelatoporiaceae</taxon>
        <taxon>Gelatoporia</taxon>
    </lineage>
</organism>
<reference evidence="5 6" key="1">
    <citation type="journal article" date="2012" name="Proc. Natl. Acad. Sci. U.S.A.">
        <title>Comparative genomics of Ceriporiopsis subvermispora and Phanerochaete chrysosporium provide insight into selective ligninolysis.</title>
        <authorList>
            <person name="Fernandez-Fueyo E."/>
            <person name="Ruiz-Duenas F.J."/>
            <person name="Ferreira P."/>
            <person name="Floudas D."/>
            <person name="Hibbett D.S."/>
            <person name="Canessa P."/>
            <person name="Larrondo L.F."/>
            <person name="James T.Y."/>
            <person name="Seelenfreund D."/>
            <person name="Lobos S."/>
            <person name="Polanco R."/>
            <person name="Tello M."/>
            <person name="Honda Y."/>
            <person name="Watanabe T."/>
            <person name="Watanabe T."/>
            <person name="Ryu J.S."/>
            <person name="Kubicek C.P."/>
            <person name="Schmoll M."/>
            <person name="Gaskell J."/>
            <person name="Hammel K.E."/>
            <person name="St John F.J."/>
            <person name="Vanden Wymelenberg A."/>
            <person name="Sabat G."/>
            <person name="Splinter BonDurant S."/>
            <person name="Syed K."/>
            <person name="Yadav J.S."/>
            <person name="Doddapaneni H."/>
            <person name="Subramanian V."/>
            <person name="Lavin J.L."/>
            <person name="Oguiza J.A."/>
            <person name="Perez G."/>
            <person name="Pisabarro A.G."/>
            <person name="Ramirez L."/>
            <person name="Santoyo F."/>
            <person name="Master E."/>
            <person name="Coutinho P.M."/>
            <person name="Henrissat B."/>
            <person name="Lombard V."/>
            <person name="Magnuson J.K."/>
            <person name="Kuees U."/>
            <person name="Hori C."/>
            <person name="Igarashi K."/>
            <person name="Samejima M."/>
            <person name="Held B.W."/>
            <person name="Barry K.W."/>
            <person name="LaButti K.M."/>
            <person name="Lapidus A."/>
            <person name="Lindquist E.A."/>
            <person name="Lucas S.M."/>
            <person name="Riley R."/>
            <person name="Salamov A.A."/>
            <person name="Hoffmeister D."/>
            <person name="Schwenk D."/>
            <person name="Hadar Y."/>
            <person name="Yarden O."/>
            <person name="de Vries R.P."/>
            <person name="Wiebenga A."/>
            <person name="Stenlid J."/>
            <person name="Eastwood D."/>
            <person name="Grigoriev I.V."/>
            <person name="Berka R.M."/>
            <person name="Blanchette R.A."/>
            <person name="Kersten P."/>
            <person name="Martinez A.T."/>
            <person name="Vicuna R."/>
            <person name="Cullen D."/>
        </authorList>
    </citation>
    <scope>NUCLEOTIDE SEQUENCE [LARGE SCALE GENOMIC DNA]</scope>
    <source>
        <strain evidence="5 6">B</strain>
    </source>
</reference>
<dbReference type="Pfam" id="PF00106">
    <property type="entry name" value="adh_short"/>
    <property type="match status" value="1"/>
</dbReference>
<comment type="similarity">
    <text evidence="1 4">Belongs to the short-chain dehydrogenases/reductases (SDR) family.</text>
</comment>
<dbReference type="InterPro" id="IPR051911">
    <property type="entry name" value="SDR_oxidoreductase"/>
</dbReference>
<evidence type="ECO:0000256" key="1">
    <source>
        <dbReference type="ARBA" id="ARBA00006484"/>
    </source>
</evidence>
<evidence type="ECO:0000256" key="3">
    <source>
        <dbReference type="ARBA" id="ARBA00023002"/>
    </source>
</evidence>
<dbReference type="PROSITE" id="PS00061">
    <property type="entry name" value="ADH_SHORT"/>
    <property type="match status" value="1"/>
</dbReference>
<dbReference type="PRINTS" id="PR00080">
    <property type="entry name" value="SDRFAMILY"/>
</dbReference>
<keyword evidence="6" id="KW-1185">Reference proteome</keyword>
<dbReference type="AlphaFoldDB" id="M2QEL8"/>
<dbReference type="STRING" id="914234.M2QEL8"/>
<gene>
    <name evidence="5" type="ORF">CERSUDRAFT_96609</name>
</gene>
<evidence type="ECO:0000256" key="4">
    <source>
        <dbReference type="RuleBase" id="RU000363"/>
    </source>
</evidence>
<evidence type="ECO:0008006" key="7">
    <source>
        <dbReference type="Google" id="ProtNLM"/>
    </source>
</evidence>
<dbReference type="HOGENOM" id="CLU_010194_2_9_1"/>
<evidence type="ECO:0000313" key="5">
    <source>
        <dbReference type="EMBL" id="EMD35493.1"/>
    </source>
</evidence>
<protein>
    <recommendedName>
        <fullName evidence="7">NAD(P)-binding protein</fullName>
    </recommendedName>
</protein>
<proteinExistence type="inferred from homology"/>
<evidence type="ECO:0000313" key="6">
    <source>
        <dbReference type="Proteomes" id="UP000016930"/>
    </source>
</evidence>
<evidence type="ECO:0000256" key="2">
    <source>
        <dbReference type="ARBA" id="ARBA00022857"/>
    </source>
</evidence>
<dbReference type="InterPro" id="IPR020904">
    <property type="entry name" value="Sc_DH/Rdtase_CS"/>
</dbReference>
<dbReference type="SUPFAM" id="SSF51735">
    <property type="entry name" value="NAD(P)-binding Rossmann-fold domains"/>
    <property type="match status" value="1"/>
</dbReference>
<keyword evidence="3" id="KW-0560">Oxidoreductase</keyword>
<dbReference type="EMBL" id="KB445800">
    <property type="protein sequence ID" value="EMD35493.1"/>
    <property type="molecule type" value="Genomic_DNA"/>
</dbReference>
<dbReference type="PANTHER" id="PTHR43976">
    <property type="entry name" value="SHORT CHAIN DEHYDROGENASE"/>
    <property type="match status" value="1"/>
</dbReference>
<name>M2QEL8_CERS8</name>
<keyword evidence="2" id="KW-0521">NADP</keyword>
<dbReference type="InterPro" id="IPR036291">
    <property type="entry name" value="NAD(P)-bd_dom_sf"/>
</dbReference>
<dbReference type="PRINTS" id="PR00081">
    <property type="entry name" value="GDHRDH"/>
</dbReference>
<sequence length="283" mass="30850">MSSTRVWFITGASTGFGRLMTELVLEKGDTVVATLRKPEVLGELSAKYDSTRLLVLELDVKVPEQIATAFAKAQETFGRIDVVFNNAAYVVISEVESAHGHDDLVRDMFETNFWGALHVSQAAIKCFRDVNRPAGGRLLQLSSMLGIEGMPAVAFYVAAKHALEGLSESLARELDPAWNIKVGDTYRARTLPNIRARDITALPGYTTTEAADGRAWMDKIGGTSVDDPRKAVIRFYELASLPEPPLRCAIGKPAIESMNKKAQSLLADAGAYASWSEGLEITE</sequence>